<comment type="catalytic activity">
    <reaction evidence="10 11">
        <text>uridine(44) in tRNA(Ser) + S-adenosyl-L-methionine = 2'-O-methyluridine(44) in tRNA(Ser) + S-adenosyl-L-homocysteine + H(+)</text>
        <dbReference type="Rhea" id="RHEA:43100"/>
        <dbReference type="Rhea" id="RHEA-COMP:10339"/>
        <dbReference type="Rhea" id="RHEA-COMP:10340"/>
        <dbReference type="ChEBI" id="CHEBI:15378"/>
        <dbReference type="ChEBI" id="CHEBI:57856"/>
        <dbReference type="ChEBI" id="CHEBI:59789"/>
        <dbReference type="ChEBI" id="CHEBI:65315"/>
        <dbReference type="ChEBI" id="CHEBI:74478"/>
        <dbReference type="EC" id="2.1.1.211"/>
    </reaction>
</comment>
<evidence type="ECO:0000256" key="10">
    <source>
        <dbReference type="ARBA" id="ARBA00047957"/>
    </source>
</evidence>
<keyword evidence="8 11" id="KW-0949">S-adenosyl-L-methionine</keyword>
<evidence type="ECO:0000256" key="6">
    <source>
        <dbReference type="ARBA" id="ARBA00022603"/>
    </source>
</evidence>
<evidence type="ECO:0000256" key="5">
    <source>
        <dbReference type="ARBA" id="ARBA00022490"/>
    </source>
</evidence>
<evidence type="ECO:0000256" key="3">
    <source>
        <dbReference type="ARBA" id="ARBA00012795"/>
    </source>
</evidence>
<reference evidence="12 13" key="1">
    <citation type="journal article" date="2018" name="IMA Fungus">
        <title>IMA Genome-F 9: Draft genome sequence of Annulohypoxylon stygium, Aspergillus mulundensis, Berkeleyomyces basicola (syn. Thielaviopsis basicola), Ceratocystis smalleyi, two Cercospora beticola strains, Coleophoma cylindrospora, Fusarium fracticaudum, Phialophora cf. hyalina, and Morchella septimelata.</title>
        <authorList>
            <person name="Wingfield B.D."/>
            <person name="Bills G.F."/>
            <person name="Dong Y."/>
            <person name="Huang W."/>
            <person name="Nel W.J."/>
            <person name="Swalarsk-Parry B.S."/>
            <person name="Vaghefi N."/>
            <person name="Wilken P.M."/>
            <person name="An Z."/>
            <person name="de Beer Z.W."/>
            <person name="De Vos L."/>
            <person name="Chen L."/>
            <person name="Duong T.A."/>
            <person name="Gao Y."/>
            <person name="Hammerbacher A."/>
            <person name="Kikkert J.R."/>
            <person name="Li Y."/>
            <person name="Li H."/>
            <person name="Li K."/>
            <person name="Li Q."/>
            <person name="Liu X."/>
            <person name="Ma X."/>
            <person name="Naidoo K."/>
            <person name="Pethybridge S.J."/>
            <person name="Sun J."/>
            <person name="Steenkamp E.T."/>
            <person name="van der Nest M.A."/>
            <person name="van Wyk S."/>
            <person name="Wingfield M.J."/>
            <person name="Xiong C."/>
            <person name="Yue Q."/>
            <person name="Zhang X."/>
        </authorList>
    </citation>
    <scope>NUCLEOTIDE SEQUENCE [LARGE SCALE GENOMIC DNA]</scope>
    <source>
        <strain evidence="12 13">BP 5553</strain>
    </source>
</reference>
<dbReference type="EMBL" id="NPIC01000001">
    <property type="protein sequence ID" value="RDL40984.1"/>
    <property type="molecule type" value="Genomic_DNA"/>
</dbReference>
<gene>
    <name evidence="12" type="ORF">BP5553_00963</name>
</gene>
<dbReference type="STRING" id="2656787.A0A370TZN4"/>
<dbReference type="GO" id="GO:0005737">
    <property type="term" value="C:cytoplasm"/>
    <property type="evidence" value="ECO:0007669"/>
    <property type="project" value="UniProtKB-SubCell"/>
</dbReference>
<dbReference type="GO" id="GO:0141101">
    <property type="term" value="F:tRNA(Ser) (uridine(44)-2'-O-)-methyltransferase activity"/>
    <property type="evidence" value="ECO:0007669"/>
    <property type="project" value="UniProtKB-EC"/>
</dbReference>
<organism evidence="12 13">
    <name type="scientific">Venustampulla echinocandica</name>
    <dbReference type="NCBI Taxonomy" id="2656787"/>
    <lineage>
        <taxon>Eukaryota</taxon>
        <taxon>Fungi</taxon>
        <taxon>Dikarya</taxon>
        <taxon>Ascomycota</taxon>
        <taxon>Pezizomycotina</taxon>
        <taxon>Leotiomycetes</taxon>
        <taxon>Helotiales</taxon>
        <taxon>Pleuroascaceae</taxon>
        <taxon>Venustampulla</taxon>
    </lineage>
</organism>
<accession>A0A370TZN4</accession>
<evidence type="ECO:0000256" key="9">
    <source>
        <dbReference type="ARBA" id="ARBA00022694"/>
    </source>
</evidence>
<evidence type="ECO:0000256" key="8">
    <source>
        <dbReference type="ARBA" id="ARBA00022691"/>
    </source>
</evidence>
<name>A0A370TZN4_9HELO</name>
<evidence type="ECO:0000256" key="11">
    <source>
        <dbReference type="RuleBase" id="RU368004"/>
    </source>
</evidence>
<dbReference type="InterPro" id="IPR011671">
    <property type="entry name" value="tRNA_uracil_MeTrfase"/>
</dbReference>
<proteinExistence type="inferred from homology"/>
<evidence type="ECO:0000256" key="1">
    <source>
        <dbReference type="ARBA" id="ARBA00004496"/>
    </source>
</evidence>
<evidence type="ECO:0000256" key="4">
    <source>
        <dbReference type="ARBA" id="ARBA00017788"/>
    </source>
</evidence>
<keyword evidence="7 11" id="KW-0808">Transferase</keyword>
<keyword evidence="5 11" id="KW-0963">Cytoplasm</keyword>
<comment type="similarity">
    <text evidence="2 11">Belongs to the TRM44 family.</text>
</comment>
<evidence type="ECO:0000256" key="2">
    <source>
        <dbReference type="ARBA" id="ARBA00009056"/>
    </source>
</evidence>
<comment type="subcellular location">
    <subcellularLocation>
        <location evidence="1 11">Cytoplasm</location>
    </subcellularLocation>
</comment>
<evidence type="ECO:0000313" key="12">
    <source>
        <dbReference type="EMBL" id="RDL40984.1"/>
    </source>
</evidence>
<comment type="function">
    <text evidence="11">Adenosyl-L-methionine (AdoMet)-dependent tRNA (uracil-O(2)-)-methyltransferase.</text>
</comment>
<dbReference type="PANTHER" id="PTHR21210:SF0">
    <property type="entry name" value="TRNA (URACIL-O(2)-)-METHYLTRANSFERASE-RELATED"/>
    <property type="match status" value="1"/>
</dbReference>
<keyword evidence="9 11" id="KW-0819">tRNA processing</keyword>
<keyword evidence="13" id="KW-1185">Reference proteome</keyword>
<dbReference type="Pfam" id="PF07757">
    <property type="entry name" value="AdoMet_MTase"/>
    <property type="match status" value="1"/>
</dbReference>
<dbReference type="PANTHER" id="PTHR21210">
    <property type="entry name" value="TRNA (URACIL-O(2)-)-METHYLTRANSFERASE-RELATED"/>
    <property type="match status" value="1"/>
</dbReference>
<comment type="caution">
    <text evidence="12">The sequence shown here is derived from an EMBL/GenBank/DDBJ whole genome shotgun (WGS) entry which is preliminary data.</text>
</comment>
<protein>
    <recommendedName>
        <fullName evidence="4 11">tRNA (uracil-O(2)-)-methyltransferase</fullName>
        <ecNumber evidence="3 11">2.1.1.211</ecNumber>
    </recommendedName>
</protein>
<dbReference type="OrthoDB" id="10047021at2759"/>
<dbReference type="RefSeq" id="XP_031873640.1">
    <property type="nucleotide sequence ID" value="XM_032009586.1"/>
</dbReference>
<evidence type="ECO:0000313" key="13">
    <source>
        <dbReference type="Proteomes" id="UP000254866"/>
    </source>
</evidence>
<keyword evidence="6 11" id="KW-0489">Methyltransferase</keyword>
<dbReference type="Proteomes" id="UP000254866">
    <property type="component" value="Unassembled WGS sequence"/>
</dbReference>
<dbReference type="AlphaFoldDB" id="A0A370TZN4"/>
<dbReference type="EC" id="2.1.1.211" evidence="3 11"/>
<dbReference type="GeneID" id="43593812"/>
<evidence type="ECO:0000256" key="7">
    <source>
        <dbReference type="ARBA" id="ARBA00022679"/>
    </source>
</evidence>
<dbReference type="GO" id="GO:0030488">
    <property type="term" value="P:tRNA methylation"/>
    <property type="evidence" value="ECO:0007669"/>
    <property type="project" value="UniProtKB-UniRule"/>
</dbReference>
<sequence length="497" mass="55427">MPVPTNFGTDCFQALEEASGTPWTPLFNHECSFPPEIFREVMMNLIRNPNINSHLLFRADISLNVPFSAENFQPQSKIPPRITHFKGFDLKTVIVRTMIPRNVLLDKALDQSCLYYERVRDSGEIESLVIYLPHISSAAETPFYHPAVRGIAFLHKYNPASKEGIVSIYYSFFDSEPRSAKLERTAFHLLEILHKHGKGSNAGYVKRVHHDVVLPQATVQNTYARLKAKYGKSLCQQWVETTDPTKHVFEDLAIAAFLVELWAEMYKGKTFPGFVDIGCGNGLLVHILLEEGYAGWGFDARERKSWGVWSQKAQENLKELILIPSMLQTSKTTNATTDSGIQANDTCSQGDTYHGVSIHDGTFPKGTFIISNHADELTPWTPILANLSESPFIMIPCCSHALSGARFRAPPPKNAGASSSAYASLVEWVSKIAKDAGWDVEKEMLRIPSTRNSALIGRRRVVPFEDVIIKELVDAHGGAAGWEENSLKLIKKASTGH</sequence>